<evidence type="ECO:0000313" key="2">
    <source>
        <dbReference type="EMBL" id="KAE8235443.1"/>
    </source>
</evidence>
<sequence>MEASPSTRKAKENPKQLYRLSELVPKMRGQESQTNADSPPAWTTPTRSSSHGVKPTPSKEETSPYVKRVKDFETYKTAVLAALSRLEEVCPMCFMVGEPHDHGVVNCKVEEFNFKAQKTFREREGNTWGKGVCYFCLLPQTICGRANEERICAWGRHRDTIRGVLLLLTLRKDVLRQAVEKAEEMDSRYKLVEAQAKGIMDVTWREEYSLYGHKRVYRAFPAVAAVLLRVVVGVE</sequence>
<evidence type="ECO:0000313" key="3">
    <source>
        <dbReference type="Proteomes" id="UP000077521"/>
    </source>
</evidence>
<keyword evidence="3" id="KW-1185">Reference proteome</keyword>
<reference evidence="2" key="1">
    <citation type="submission" date="2016-04" db="EMBL/GenBank/DDBJ databases">
        <authorList>
            <person name="Nguyen H.D."/>
            <person name="Samba Siva P."/>
            <person name="Cullis J."/>
            <person name="Levesque C.A."/>
            <person name="Hambleton S."/>
        </authorList>
    </citation>
    <scope>NUCLEOTIDE SEQUENCE</scope>
    <source>
        <strain evidence="2">DAOMC 236416</strain>
    </source>
</reference>
<dbReference type="AlphaFoldDB" id="A0A8T8S9D1"/>
<feature type="compositionally biased region" description="Polar residues" evidence="1">
    <location>
        <begin position="30"/>
        <end position="51"/>
    </location>
</feature>
<dbReference type="Proteomes" id="UP000077521">
    <property type="component" value="Unassembled WGS sequence"/>
</dbReference>
<reference evidence="2" key="2">
    <citation type="journal article" date="2019" name="IMA Fungus">
        <title>Genome sequencing and comparison of five Tilletia species to identify candidate genes for the detection of regulated species infecting wheat.</title>
        <authorList>
            <person name="Nguyen H.D.T."/>
            <person name="Sultana T."/>
            <person name="Kesanakurti P."/>
            <person name="Hambleton S."/>
        </authorList>
    </citation>
    <scope>NUCLEOTIDE SEQUENCE</scope>
    <source>
        <strain evidence="2">DAOMC 236416</strain>
    </source>
</reference>
<dbReference type="EMBL" id="LWDF02002760">
    <property type="protein sequence ID" value="KAE8235443.1"/>
    <property type="molecule type" value="Genomic_DNA"/>
</dbReference>
<evidence type="ECO:0000256" key="1">
    <source>
        <dbReference type="SAM" id="MobiDB-lite"/>
    </source>
</evidence>
<accession>A0A8T8S9D1</accession>
<gene>
    <name evidence="2" type="ORF">A4X13_0g9491</name>
</gene>
<comment type="caution">
    <text evidence="2">The sequence shown here is derived from an EMBL/GenBank/DDBJ whole genome shotgun (WGS) entry which is preliminary data.</text>
</comment>
<feature type="region of interest" description="Disordered" evidence="1">
    <location>
        <begin position="1"/>
        <end position="63"/>
    </location>
</feature>
<proteinExistence type="predicted"/>
<organism evidence="2 3">
    <name type="scientific">Tilletia indica</name>
    <dbReference type="NCBI Taxonomy" id="43049"/>
    <lineage>
        <taxon>Eukaryota</taxon>
        <taxon>Fungi</taxon>
        <taxon>Dikarya</taxon>
        <taxon>Basidiomycota</taxon>
        <taxon>Ustilaginomycotina</taxon>
        <taxon>Exobasidiomycetes</taxon>
        <taxon>Tilletiales</taxon>
        <taxon>Tilletiaceae</taxon>
        <taxon>Tilletia</taxon>
    </lineage>
</organism>
<protein>
    <submittedName>
        <fullName evidence="2">Uncharacterized protein</fullName>
    </submittedName>
</protein>
<name>A0A8T8S9D1_9BASI</name>